<keyword evidence="2" id="KW-0812">Transmembrane</keyword>
<evidence type="ECO:0000256" key="1">
    <source>
        <dbReference type="SAM" id="MobiDB-lite"/>
    </source>
</evidence>
<evidence type="ECO:0000313" key="4">
    <source>
        <dbReference type="Proteomes" id="UP001218218"/>
    </source>
</evidence>
<feature type="region of interest" description="Disordered" evidence="1">
    <location>
        <begin position="210"/>
        <end position="269"/>
    </location>
</feature>
<feature type="compositionally biased region" description="Polar residues" evidence="1">
    <location>
        <begin position="231"/>
        <end position="242"/>
    </location>
</feature>
<keyword evidence="2" id="KW-0472">Membrane</keyword>
<name>A0AAD7F1R8_9AGAR</name>
<comment type="caution">
    <text evidence="3">The sequence shown here is derived from an EMBL/GenBank/DDBJ whole genome shotgun (WGS) entry which is preliminary data.</text>
</comment>
<sequence length="324" mass="34610">MAFLIMVNHEKDRTMQLDRGLDKTLALFTSATVLSTHADVHSYRHQITTLVRLDSDMRQALAVDSAASLPTAPAGSKVVVVSATDPGIVWSPGWQTVPSPCSSDSIRTVSDYGWNYTTDYVATFNFRGYRTGIYANLQSGDAAFAITLDGEQSSFGYLTLPVPANCTYDWFATNLADDDHLFMMTALGPSISTDSFWTLSLESLAIFQSDSDTSNPSSPTSTSPTITPDSNAISSDTPPARTSPSPSGTDSSSIPGSSPSGSAAKPGGRAVSTPDIIAIVTSIIGGVASVFAIIAGIYRLRKWREAKRRPPSQDFLLDPVRGHR</sequence>
<feature type="compositionally biased region" description="Low complexity" evidence="1">
    <location>
        <begin position="243"/>
        <end position="268"/>
    </location>
</feature>
<dbReference type="AlphaFoldDB" id="A0AAD7F1R8"/>
<keyword evidence="2" id="KW-1133">Transmembrane helix</keyword>
<feature type="transmembrane region" description="Helical" evidence="2">
    <location>
        <begin position="276"/>
        <end position="300"/>
    </location>
</feature>
<proteinExistence type="predicted"/>
<dbReference type="EMBL" id="JARIHO010000003">
    <property type="protein sequence ID" value="KAJ7364536.1"/>
    <property type="molecule type" value="Genomic_DNA"/>
</dbReference>
<evidence type="ECO:0000313" key="3">
    <source>
        <dbReference type="EMBL" id="KAJ7364536.1"/>
    </source>
</evidence>
<keyword evidence="4" id="KW-1185">Reference proteome</keyword>
<organism evidence="3 4">
    <name type="scientific">Mycena albidolilacea</name>
    <dbReference type="NCBI Taxonomy" id="1033008"/>
    <lineage>
        <taxon>Eukaryota</taxon>
        <taxon>Fungi</taxon>
        <taxon>Dikarya</taxon>
        <taxon>Basidiomycota</taxon>
        <taxon>Agaricomycotina</taxon>
        <taxon>Agaricomycetes</taxon>
        <taxon>Agaricomycetidae</taxon>
        <taxon>Agaricales</taxon>
        <taxon>Marasmiineae</taxon>
        <taxon>Mycenaceae</taxon>
        <taxon>Mycena</taxon>
    </lineage>
</organism>
<accession>A0AAD7F1R8</accession>
<reference evidence="3" key="1">
    <citation type="submission" date="2023-03" db="EMBL/GenBank/DDBJ databases">
        <title>Massive genome expansion in bonnet fungi (Mycena s.s.) driven by repeated elements and novel gene families across ecological guilds.</title>
        <authorList>
            <consortium name="Lawrence Berkeley National Laboratory"/>
            <person name="Harder C.B."/>
            <person name="Miyauchi S."/>
            <person name="Viragh M."/>
            <person name="Kuo A."/>
            <person name="Thoen E."/>
            <person name="Andreopoulos B."/>
            <person name="Lu D."/>
            <person name="Skrede I."/>
            <person name="Drula E."/>
            <person name="Henrissat B."/>
            <person name="Morin E."/>
            <person name="Kohler A."/>
            <person name="Barry K."/>
            <person name="LaButti K."/>
            <person name="Morin E."/>
            <person name="Salamov A."/>
            <person name="Lipzen A."/>
            <person name="Mereny Z."/>
            <person name="Hegedus B."/>
            <person name="Baldrian P."/>
            <person name="Stursova M."/>
            <person name="Weitz H."/>
            <person name="Taylor A."/>
            <person name="Grigoriev I.V."/>
            <person name="Nagy L.G."/>
            <person name="Martin F."/>
            <person name="Kauserud H."/>
        </authorList>
    </citation>
    <scope>NUCLEOTIDE SEQUENCE</scope>
    <source>
        <strain evidence="3">CBHHK002</strain>
    </source>
</reference>
<dbReference type="Proteomes" id="UP001218218">
    <property type="component" value="Unassembled WGS sequence"/>
</dbReference>
<evidence type="ECO:0000256" key="2">
    <source>
        <dbReference type="SAM" id="Phobius"/>
    </source>
</evidence>
<feature type="compositionally biased region" description="Low complexity" evidence="1">
    <location>
        <begin position="210"/>
        <end position="230"/>
    </location>
</feature>
<gene>
    <name evidence="3" type="ORF">DFH08DRAFT_950104</name>
</gene>
<protein>
    <submittedName>
        <fullName evidence="3">Uncharacterized protein</fullName>
    </submittedName>
</protein>